<dbReference type="KEGG" id="euz:DVS28_a2436"/>
<keyword evidence="2" id="KW-0472">Membrane</keyword>
<dbReference type="PANTHER" id="PTHR36933">
    <property type="entry name" value="SLL0788 PROTEIN"/>
    <property type="match status" value="1"/>
</dbReference>
<sequence length="244" mass="25799">MNAPSPAAQAADAAPLDRPAPRPTTLLLGLVLLAVVASTAYILGGAGTDVPGDSSPEAGFARDMTAHHSQAVEMAELLRPKTEDPEMQLLASDIALTQQAQIGQMTAWLDLWGLPAYSGQASMAWMGMAMDSTADMPGMASRAEIAALAGQNGETAELTFLRLMIEHHRAGVTMAEAVLERSDERVVTELAEVIAASQQYEIDTLQALIEQRTGAVDDAVKASSAEHMDQTEDTIEMDGHNDGD</sequence>
<dbReference type="OrthoDB" id="26872at2"/>
<evidence type="ECO:0000256" key="1">
    <source>
        <dbReference type="SAM" id="MobiDB-lite"/>
    </source>
</evidence>
<dbReference type="PANTHER" id="PTHR36933:SF1">
    <property type="entry name" value="SLL0788 PROTEIN"/>
    <property type="match status" value="1"/>
</dbReference>
<evidence type="ECO:0000313" key="4">
    <source>
        <dbReference type="EMBL" id="AXV07117.1"/>
    </source>
</evidence>
<evidence type="ECO:0000259" key="3">
    <source>
        <dbReference type="Pfam" id="PF03713"/>
    </source>
</evidence>
<name>A0A346XY20_9ACTN</name>
<accession>A0A346XY20</accession>
<dbReference type="Pfam" id="PF03713">
    <property type="entry name" value="DUF305"/>
    <property type="match status" value="1"/>
</dbReference>
<keyword evidence="5" id="KW-1185">Reference proteome</keyword>
<dbReference type="InterPro" id="IPR005183">
    <property type="entry name" value="DUF305_CopM-like"/>
</dbReference>
<keyword evidence="2" id="KW-0812">Transmembrane</keyword>
<organism evidence="4 5">
    <name type="scientific">Euzebya pacifica</name>
    <dbReference type="NCBI Taxonomy" id="1608957"/>
    <lineage>
        <taxon>Bacteria</taxon>
        <taxon>Bacillati</taxon>
        <taxon>Actinomycetota</taxon>
        <taxon>Nitriliruptoria</taxon>
        <taxon>Euzebyales</taxon>
    </lineage>
</organism>
<feature type="transmembrane region" description="Helical" evidence="2">
    <location>
        <begin position="25"/>
        <end position="44"/>
    </location>
</feature>
<dbReference type="Gene3D" id="1.20.1260.10">
    <property type="match status" value="1"/>
</dbReference>
<feature type="domain" description="DUF305" evidence="3">
    <location>
        <begin position="57"/>
        <end position="208"/>
    </location>
</feature>
<keyword evidence="2" id="KW-1133">Transmembrane helix</keyword>
<evidence type="ECO:0000313" key="5">
    <source>
        <dbReference type="Proteomes" id="UP000264006"/>
    </source>
</evidence>
<proteinExistence type="predicted"/>
<protein>
    <recommendedName>
        <fullName evidence="3">DUF305 domain-containing protein</fullName>
    </recommendedName>
</protein>
<dbReference type="InterPro" id="IPR012347">
    <property type="entry name" value="Ferritin-like"/>
</dbReference>
<dbReference type="Proteomes" id="UP000264006">
    <property type="component" value="Chromosome"/>
</dbReference>
<dbReference type="AlphaFoldDB" id="A0A346XY20"/>
<gene>
    <name evidence="4" type="ORF">DVS28_a2436</name>
</gene>
<feature type="region of interest" description="Disordered" evidence="1">
    <location>
        <begin position="220"/>
        <end position="244"/>
    </location>
</feature>
<feature type="compositionally biased region" description="Basic and acidic residues" evidence="1">
    <location>
        <begin position="220"/>
        <end position="230"/>
    </location>
</feature>
<dbReference type="EMBL" id="CP031165">
    <property type="protein sequence ID" value="AXV07117.1"/>
    <property type="molecule type" value="Genomic_DNA"/>
</dbReference>
<reference evidence="4 5" key="1">
    <citation type="submission" date="2018-09" db="EMBL/GenBank/DDBJ databases">
        <title>Complete genome sequence of Euzebya sp. DY32-46 isolated from seawater of Pacific Ocean.</title>
        <authorList>
            <person name="Xu L."/>
            <person name="Wu Y.-H."/>
            <person name="Xu X.-W."/>
        </authorList>
    </citation>
    <scope>NUCLEOTIDE SEQUENCE [LARGE SCALE GENOMIC DNA]</scope>
    <source>
        <strain evidence="4 5">DY32-46</strain>
    </source>
</reference>
<evidence type="ECO:0000256" key="2">
    <source>
        <dbReference type="SAM" id="Phobius"/>
    </source>
</evidence>